<accession>A0A1J6IJ18</accession>
<gene>
    <name evidence="6" type="primary">C/VIF2_2</name>
    <name evidence="6" type="ORF">A4A49_53360</name>
</gene>
<dbReference type="Proteomes" id="UP000187609">
    <property type="component" value="Unassembled WGS sequence"/>
</dbReference>
<dbReference type="InterPro" id="IPR035513">
    <property type="entry name" value="Invertase/methylesterase_inhib"/>
</dbReference>
<comment type="similarity">
    <text evidence="3">Belongs to the PMEI family.</text>
</comment>
<reference evidence="6" key="1">
    <citation type="submission" date="2016-11" db="EMBL/GenBank/DDBJ databases">
        <title>The genome of Nicotiana attenuata.</title>
        <authorList>
            <person name="Xu S."/>
            <person name="Brockmoeller T."/>
            <person name="Gaquerel E."/>
            <person name="Navarro A."/>
            <person name="Kuhl H."/>
            <person name="Gase K."/>
            <person name="Ling Z."/>
            <person name="Zhou W."/>
            <person name="Kreitzer C."/>
            <person name="Stanke M."/>
            <person name="Tang H."/>
            <person name="Lyons E."/>
            <person name="Pandey P."/>
            <person name="Pandey S.P."/>
            <person name="Timmermann B."/>
            <person name="Baldwin I.T."/>
        </authorList>
    </citation>
    <scope>NUCLEOTIDE SEQUENCE [LARGE SCALE GENOMIC DNA]</scope>
    <source>
        <strain evidence="6">UT</strain>
    </source>
</reference>
<keyword evidence="2" id="KW-1015">Disulfide bond</keyword>
<dbReference type="Pfam" id="PF04043">
    <property type="entry name" value="PMEI"/>
    <property type="match status" value="1"/>
</dbReference>
<name>A0A1J6IJ18_NICAT</name>
<evidence type="ECO:0000256" key="1">
    <source>
        <dbReference type="ARBA" id="ARBA00022729"/>
    </source>
</evidence>
<dbReference type="Gene3D" id="1.20.140.40">
    <property type="entry name" value="Invertase/pectin methylesterase inhibitor family protein"/>
    <property type="match status" value="1"/>
</dbReference>
<evidence type="ECO:0000256" key="4">
    <source>
        <dbReference type="SAM" id="SignalP"/>
    </source>
</evidence>
<evidence type="ECO:0000256" key="3">
    <source>
        <dbReference type="ARBA" id="ARBA00038471"/>
    </source>
</evidence>
<dbReference type="PANTHER" id="PTHR36710">
    <property type="entry name" value="PECTINESTERASE INHIBITOR-LIKE"/>
    <property type="match status" value="1"/>
</dbReference>
<organism evidence="6 7">
    <name type="scientific">Nicotiana attenuata</name>
    <name type="common">Coyote tobacco</name>
    <dbReference type="NCBI Taxonomy" id="49451"/>
    <lineage>
        <taxon>Eukaryota</taxon>
        <taxon>Viridiplantae</taxon>
        <taxon>Streptophyta</taxon>
        <taxon>Embryophyta</taxon>
        <taxon>Tracheophyta</taxon>
        <taxon>Spermatophyta</taxon>
        <taxon>Magnoliopsida</taxon>
        <taxon>eudicotyledons</taxon>
        <taxon>Gunneridae</taxon>
        <taxon>Pentapetalae</taxon>
        <taxon>asterids</taxon>
        <taxon>lamiids</taxon>
        <taxon>Solanales</taxon>
        <taxon>Solanaceae</taxon>
        <taxon>Nicotianoideae</taxon>
        <taxon>Nicotianeae</taxon>
        <taxon>Nicotiana</taxon>
    </lineage>
</organism>
<dbReference type="InterPro" id="IPR006501">
    <property type="entry name" value="Pectinesterase_inhib_dom"/>
</dbReference>
<dbReference type="SUPFAM" id="SSF101148">
    <property type="entry name" value="Plant invertase/pectin methylesterase inhibitor"/>
    <property type="match status" value="1"/>
</dbReference>
<dbReference type="PANTHER" id="PTHR36710:SF18">
    <property type="entry name" value="PECTINESTERASE INHIBITOR 5-RELATED"/>
    <property type="match status" value="1"/>
</dbReference>
<evidence type="ECO:0000313" key="7">
    <source>
        <dbReference type="Proteomes" id="UP000187609"/>
    </source>
</evidence>
<evidence type="ECO:0000259" key="5">
    <source>
        <dbReference type="SMART" id="SM00856"/>
    </source>
</evidence>
<dbReference type="GO" id="GO:0004857">
    <property type="term" value="F:enzyme inhibitor activity"/>
    <property type="evidence" value="ECO:0007669"/>
    <property type="project" value="InterPro"/>
</dbReference>
<keyword evidence="1 4" id="KW-0732">Signal</keyword>
<comment type="caution">
    <text evidence="6">The sequence shown here is derived from an EMBL/GenBank/DDBJ whole genome shotgun (WGS) entry which is preliminary data.</text>
</comment>
<dbReference type="SMART" id="SM00856">
    <property type="entry name" value="PMEI"/>
    <property type="match status" value="1"/>
</dbReference>
<proteinExistence type="inferred from homology"/>
<dbReference type="SMR" id="A0A1J6IJ18"/>
<feature type="chain" id="PRO_5012678874" evidence="4">
    <location>
        <begin position="24"/>
        <end position="173"/>
    </location>
</feature>
<evidence type="ECO:0000313" key="6">
    <source>
        <dbReference type="EMBL" id="OIT04878.1"/>
    </source>
</evidence>
<evidence type="ECO:0000256" key="2">
    <source>
        <dbReference type="ARBA" id="ARBA00023157"/>
    </source>
</evidence>
<dbReference type="InterPro" id="IPR052421">
    <property type="entry name" value="PCW_Enzyme_Inhibitor"/>
</dbReference>
<feature type="domain" description="Pectinesterase inhibitor" evidence="5">
    <location>
        <begin position="21"/>
        <end position="166"/>
    </location>
</feature>
<dbReference type="CDD" id="cd14859">
    <property type="entry name" value="PMEI_like"/>
    <property type="match status" value="1"/>
</dbReference>
<dbReference type="EMBL" id="MJEQ01037185">
    <property type="protein sequence ID" value="OIT04878.1"/>
    <property type="molecule type" value="Genomic_DNA"/>
</dbReference>
<keyword evidence="7" id="KW-1185">Reference proteome</keyword>
<dbReference type="OMA" id="AYCDNVY"/>
<dbReference type="NCBIfam" id="TIGR01614">
    <property type="entry name" value="PME_inhib"/>
    <property type="match status" value="1"/>
</dbReference>
<sequence length="173" mass="19318">MNSMKVLLVIFFISLSFVNPSSGDLIEDFCRKSNDYKICVKALRADPKSSSADQKGLTRIMLQLSSAKAKIIYNEILILLNQTEEAVLKQCLQICKDNYDGAVDHITSSIEYLDANNFFSAASFATDVVDDSSSCEESFIEPPIRKSPLKPKSDEFLHFVVTTVTLIHLLDNL</sequence>
<dbReference type="AlphaFoldDB" id="A0A1J6IJ18"/>
<feature type="signal peptide" evidence="4">
    <location>
        <begin position="1"/>
        <end position="23"/>
    </location>
</feature>
<dbReference type="Gramene" id="OIT04878">
    <property type="protein sequence ID" value="OIT04878"/>
    <property type="gene ID" value="A4A49_53360"/>
</dbReference>
<protein>
    <submittedName>
        <fullName evidence="6">Cell wall vacuolar inhibitor of fructosidase 2</fullName>
    </submittedName>
</protein>
<dbReference type="STRING" id="49451.A0A1J6IJ18"/>